<evidence type="ECO:0000313" key="2">
    <source>
        <dbReference type="Proteomes" id="UP000215244"/>
    </source>
</evidence>
<dbReference type="RefSeq" id="WP_094996687.1">
    <property type="nucleotide sequence ID" value="NZ_BMJL01000006.1"/>
</dbReference>
<sequence length="264" mass="30372">MNKEKIEKIEKAIFPQRSALRNHSLYNELSTIEDVRVFMEGHVYAVWDFMSLLKSLQMHLTCVSTPWIPSKNTKTARFINEIVLEEETDKDEAGNYMSHYEMYLAAMQEVNADVKTIEGFVQSVEKNGNVQESIQKSGLPTPVKDFMLFTFNVIEGGKPHEIAAAFTFGREELIPDMFLKIIENNGNAPLYPKLDYYLRRHIELDGDEHGPLSLKMIMELCGDDELKWEEVLDISQKALQRRIELWDSLSETLLGQKENASSFA</sequence>
<dbReference type="KEGG" id="marb:CJ263_07420"/>
<evidence type="ECO:0000313" key="1">
    <source>
        <dbReference type="EMBL" id="ASV30066.1"/>
    </source>
</evidence>
<dbReference type="SUPFAM" id="SSF48613">
    <property type="entry name" value="Heme oxygenase-like"/>
    <property type="match status" value="1"/>
</dbReference>
<name>A0A223V446_9FLAO</name>
<organism evidence="1 2">
    <name type="scientific">Maribacter cobaltidurans</name>
    <dbReference type="NCBI Taxonomy" id="1178778"/>
    <lineage>
        <taxon>Bacteria</taxon>
        <taxon>Pseudomonadati</taxon>
        <taxon>Bacteroidota</taxon>
        <taxon>Flavobacteriia</taxon>
        <taxon>Flavobacteriales</taxon>
        <taxon>Flavobacteriaceae</taxon>
        <taxon>Maribacter</taxon>
    </lineage>
</organism>
<dbReference type="InterPro" id="IPR024423">
    <property type="entry name" value="DUF3050"/>
</dbReference>
<dbReference type="Proteomes" id="UP000215244">
    <property type="component" value="Chromosome"/>
</dbReference>
<dbReference type="AlphaFoldDB" id="A0A223V446"/>
<protein>
    <submittedName>
        <fullName evidence="1">Heme oxygenase</fullName>
    </submittedName>
</protein>
<proteinExistence type="predicted"/>
<keyword evidence="2" id="KW-1185">Reference proteome</keyword>
<accession>A0A223V446</accession>
<dbReference type="OrthoDB" id="9791270at2"/>
<dbReference type="EMBL" id="CP022957">
    <property type="protein sequence ID" value="ASV30066.1"/>
    <property type="molecule type" value="Genomic_DNA"/>
</dbReference>
<dbReference type="Pfam" id="PF11251">
    <property type="entry name" value="DUF3050"/>
    <property type="match status" value="1"/>
</dbReference>
<dbReference type="InterPro" id="IPR016084">
    <property type="entry name" value="Haem_Oase-like_multi-hlx"/>
</dbReference>
<gene>
    <name evidence="1" type="ORF">CJ263_07420</name>
</gene>
<dbReference type="Gene3D" id="1.20.910.10">
    <property type="entry name" value="Heme oxygenase-like"/>
    <property type="match status" value="1"/>
</dbReference>
<reference evidence="1 2" key="1">
    <citation type="submission" date="2017-08" db="EMBL/GenBank/DDBJ databases">
        <title>The complete genome sequence of Maribacter sp. B1, isolated from deep-sea sediment.</title>
        <authorList>
            <person name="Wu Y.-H."/>
            <person name="Cheng H."/>
            <person name="Xu X.-W."/>
        </authorList>
    </citation>
    <scope>NUCLEOTIDE SEQUENCE [LARGE SCALE GENOMIC DNA]</scope>
    <source>
        <strain evidence="1 2">B1</strain>
    </source>
</reference>